<dbReference type="InterPro" id="IPR024079">
    <property type="entry name" value="MetalloPept_cat_dom_sf"/>
</dbReference>
<sequence length="184" mass="18797">MSLRKFSAALVAAASASAMLVSGAAVATAAPASAEASVLARTVYYSASGYSNEAAQAAQIWSSRAPNVQMVRGGNATIRIYGTTGGGSRAYPCGLGCATIYIDSRDIAAGHNALRIVTHEIGHGLGLPDNYNGICSYLMSGGSAGTSCRNPYPNAQEAARVNQLFAGGVATTVGRRDVYDVANR</sequence>
<feature type="binding site" evidence="9">
    <location>
        <position position="123"/>
    </location>
    <ligand>
        <name>Zn(2+)</name>
        <dbReference type="ChEBI" id="CHEBI:29105"/>
        <note>catalytic</note>
    </ligand>
</feature>
<dbReference type="GO" id="GO:0004222">
    <property type="term" value="F:metalloendopeptidase activity"/>
    <property type="evidence" value="ECO:0007669"/>
    <property type="project" value="InterPro"/>
</dbReference>
<evidence type="ECO:0000256" key="6">
    <source>
        <dbReference type="ARBA" id="ARBA00023049"/>
    </source>
</evidence>
<feature type="disulfide bond" evidence="10">
    <location>
        <begin position="135"/>
        <end position="148"/>
    </location>
</feature>
<keyword evidence="13" id="KW-1185">Reference proteome</keyword>
<dbReference type="SUPFAM" id="SSF55486">
    <property type="entry name" value="Metalloproteases ('zincins'), catalytic domain"/>
    <property type="match status" value="1"/>
</dbReference>
<gene>
    <name evidence="12" type="ORF">SAMN05661093_09701</name>
</gene>
<keyword evidence="6" id="KW-0378">Hydrolase</keyword>
<evidence type="ECO:0000313" key="12">
    <source>
        <dbReference type="EMBL" id="SMD26121.1"/>
    </source>
</evidence>
<keyword evidence="6" id="KW-0645">Protease</keyword>
<name>A0A1W2FW48_KIBAR</name>
<evidence type="ECO:0000256" key="9">
    <source>
        <dbReference type="PIRSR" id="PIRSR016573-2"/>
    </source>
</evidence>
<dbReference type="AlphaFoldDB" id="A0A1W2FW48"/>
<evidence type="ECO:0000313" key="13">
    <source>
        <dbReference type="Proteomes" id="UP000192674"/>
    </source>
</evidence>
<dbReference type="GO" id="GO:0008270">
    <property type="term" value="F:zinc ion binding"/>
    <property type="evidence" value="ECO:0007669"/>
    <property type="project" value="InterPro"/>
</dbReference>
<evidence type="ECO:0000256" key="4">
    <source>
        <dbReference type="ARBA" id="ARBA00019129"/>
    </source>
</evidence>
<feature type="active site" evidence="8">
    <location>
        <position position="120"/>
    </location>
</feature>
<dbReference type="PIRSF" id="PIRSF016573">
    <property type="entry name" value="Peptidase_M7"/>
    <property type="match status" value="1"/>
</dbReference>
<evidence type="ECO:0000256" key="7">
    <source>
        <dbReference type="ARBA" id="ARBA00029927"/>
    </source>
</evidence>
<feature type="chain" id="PRO_5012551787" description="Extracellular small neutral protease" evidence="11">
    <location>
        <begin position="30"/>
        <end position="184"/>
    </location>
</feature>
<evidence type="ECO:0000256" key="5">
    <source>
        <dbReference type="ARBA" id="ARBA00022723"/>
    </source>
</evidence>
<feature type="signal peptide" evidence="11">
    <location>
        <begin position="1"/>
        <end position="29"/>
    </location>
</feature>
<keyword evidence="11" id="KW-0732">Signal</keyword>
<proteinExistence type="inferred from homology"/>
<comment type="cofactor">
    <cofactor evidence="9">
        <name>Zn(2+)</name>
        <dbReference type="ChEBI" id="CHEBI:29105"/>
    </cofactor>
    <text evidence="9">Binds 1 zinc ion per subunit.</text>
</comment>
<dbReference type="InterPro" id="IPR000013">
    <property type="entry name" value="Peptidase_M7"/>
</dbReference>
<dbReference type="Gene3D" id="3.40.390.10">
    <property type="entry name" value="Collagenase (Catalytic Domain)"/>
    <property type="match status" value="1"/>
</dbReference>
<keyword evidence="9" id="KW-0862">Zinc</keyword>
<evidence type="ECO:0000256" key="8">
    <source>
        <dbReference type="PIRSR" id="PIRSR016573-1"/>
    </source>
</evidence>
<dbReference type="Proteomes" id="UP000192674">
    <property type="component" value="Unassembled WGS sequence"/>
</dbReference>
<dbReference type="EC" id="3.4.24.77" evidence="3"/>
<comment type="catalytic activity">
    <reaction evidence="1">
        <text>Hydrolyzes proteins with a preference for Tyr or Phe in the P1' position. Has no action on amino-acid p-nitroanilides.</text>
        <dbReference type="EC" id="3.4.24.77"/>
    </reaction>
</comment>
<evidence type="ECO:0000256" key="10">
    <source>
        <dbReference type="PIRSR" id="PIRSR016573-3"/>
    </source>
</evidence>
<dbReference type="EMBL" id="FWXV01000013">
    <property type="protein sequence ID" value="SMD26121.1"/>
    <property type="molecule type" value="Genomic_DNA"/>
</dbReference>
<dbReference type="PRINTS" id="PR00787">
    <property type="entry name" value="NEUTRALPTASE"/>
</dbReference>
<comment type="similarity">
    <text evidence="2">Belongs to the peptidase M7 family.</text>
</comment>
<evidence type="ECO:0000256" key="1">
    <source>
        <dbReference type="ARBA" id="ARBA00000612"/>
    </source>
</evidence>
<evidence type="ECO:0000256" key="3">
    <source>
        <dbReference type="ARBA" id="ARBA00012325"/>
    </source>
</evidence>
<feature type="binding site" evidence="9">
    <location>
        <position position="119"/>
    </location>
    <ligand>
        <name>Zn(2+)</name>
        <dbReference type="ChEBI" id="CHEBI:29105"/>
        <note>catalytic</note>
    </ligand>
</feature>
<dbReference type="Pfam" id="PF02031">
    <property type="entry name" value="Peptidase_M7"/>
    <property type="match status" value="1"/>
</dbReference>
<dbReference type="GO" id="GO:0005576">
    <property type="term" value="C:extracellular region"/>
    <property type="evidence" value="ECO:0007669"/>
    <property type="project" value="InterPro"/>
</dbReference>
<protein>
    <recommendedName>
        <fullName evidence="4">Extracellular small neutral protease</fullName>
        <ecNumber evidence="3">3.4.24.77</ecNumber>
    </recommendedName>
    <alternativeName>
        <fullName evidence="7">Snapalysin</fullName>
    </alternativeName>
</protein>
<organism evidence="12 13">
    <name type="scientific">Kibdelosporangium aridum</name>
    <dbReference type="NCBI Taxonomy" id="2030"/>
    <lineage>
        <taxon>Bacteria</taxon>
        <taxon>Bacillati</taxon>
        <taxon>Actinomycetota</taxon>
        <taxon>Actinomycetes</taxon>
        <taxon>Pseudonocardiales</taxon>
        <taxon>Pseudonocardiaceae</taxon>
        <taxon>Kibdelosporangium</taxon>
    </lineage>
</organism>
<keyword evidence="5 9" id="KW-0479">Metal-binding</keyword>
<dbReference type="GO" id="GO:0006508">
    <property type="term" value="P:proteolysis"/>
    <property type="evidence" value="ECO:0007669"/>
    <property type="project" value="InterPro"/>
</dbReference>
<accession>A0A1W2FW48</accession>
<reference evidence="12 13" key="1">
    <citation type="submission" date="2017-04" db="EMBL/GenBank/DDBJ databases">
        <authorList>
            <person name="Afonso C.L."/>
            <person name="Miller P.J."/>
            <person name="Scott M.A."/>
            <person name="Spackman E."/>
            <person name="Goraichik I."/>
            <person name="Dimitrov K.M."/>
            <person name="Suarez D.L."/>
            <person name="Swayne D.E."/>
        </authorList>
    </citation>
    <scope>NUCLEOTIDE SEQUENCE [LARGE SCALE GENOMIC DNA]</scope>
    <source>
        <strain evidence="12 13">DSM 43828</strain>
    </source>
</reference>
<evidence type="ECO:0000256" key="11">
    <source>
        <dbReference type="SAM" id="SignalP"/>
    </source>
</evidence>
<feature type="binding site" evidence="9">
    <location>
        <position position="129"/>
    </location>
    <ligand>
        <name>Zn(2+)</name>
        <dbReference type="ChEBI" id="CHEBI:29105"/>
        <note>catalytic</note>
    </ligand>
</feature>
<keyword evidence="6" id="KW-0482">Metalloprotease</keyword>
<dbReference type="RefSeq" id="WP_235039264.1">
    <property type="nucleotide sequence ID" value="NZ_FWXV01000013.1"/>
</dbReference>
<evidence type="ECO:0000256" key="2">
    <source>
        <dbReference type="ARBA" id="ARBA00006571"/>
    </source>
</evidence>